<keyword evidence="2" id="KW-1185">Reference proteome</keyword>
<dbReference type="Proteomes" id="UP000619376">
    <property type="component" value="Unassembled WGS sequence"/>
</dbReference>
<gene>
    <name evidence="1" type="ORF">GCM10017781_41720</name>
</gene>
<sequence length="121" mass="13310">MHRPDAVRDSNLTWIRFGARLSVPDFPIHLGTDCGEQVSHGVLQDVPGAIDLHVVSGSGLVTRIGIDHAEIIGVGQVRLDTSHCPSWALDVLVHIQPYDGLAHIEHSWHDGALRWTLDLVF</sequence>
<comment type="caution">
    <text evidence="1">The sequence shown here is derived from an EMBL/GenBank/DDBJ whole genome shotgun (WGS) entry which is preliminary data.</text>
</comment>
<accession>A0ABQ3JW84</accession>
<proteinExistence type="predicted"/>
<protein>
    <submittedName>
        <fullName evidence="1">Uncharacterized protein</fullName>
    </submittedName>
</protein>
<evidence type="ECO:0000313" key="1">
    <source>
        <dbReference type="EMBL" id="GHF61217.1"/>
    </source>
</evidence>
<reference evidence="2" key="1">
    <citation type="journal article" date="2019" name="Int. J. Syst. Evol. Microbiol.">
        <title>The Global Catalogue of Microorganisms (GCM) 10K type strain sequencing project: providing services to taxonomists for standard genome sequencing and annotation.</title>
        <authorList>
            <consortium name="The Broad Institute Genomics Platform"/>
            <consortium name="The Broad Institute Genome Sequencing Center for Infectious Disease"/>
            <person name="Wu L."/>
            <person name="Ma J."/>
        </authorList>
    </citation>
    <scope>NUCLEOTIDE SEQUENCE [LARGE SCALE GENOMIC DNA]</scope>
    <source>
        <strain evidence="2">CGMCC 1.18437</strain>
    </source>
</reference>
<dbReference type="EMBL" id="BNAJ01000015">
    <property type="protein sequence ID" value="GHF61217.1"/>
    <property type="molecule type" value="Genomic_DNA"/>
</dbReference>
<evidence type="ECO:0000313" key="2">
    <source>
        <dbReference type="Proteomes" id="UP000619376"/>
    </source>
</evidence>
<name>A0ABQ3JW84_9DEIO</name>
<organism evidence="1 2">
    <name type="scientific">Deinococcus metalli</name>
    <dbReference type="NCBI Taxonomy" id="1141878"/>
    <lineage>
        <taxon>Bacteria</taxon>
        <taxon>Thermotogati</taxon>
        <taxon>Deinococcota</taxon>
        <taxon>Deinococci</taxon>
        <taxon>Deinococcales</taxon>
        <taxon>Deinococcaceae</taxon>
        <taxon>Deinococcus</taxon>
    </lineage>
</organism>